<feature type="coiled-coil region" evidence="1">
    <location>
        <begin position="39"/>
        <end position="73"/>
    </location>
</feature>
<gene>
    <name evidence="3" type="ORF">SAMN05661091_0673</name>
</gene>
<dbReference type="AlphaFoldDB" id="A0A1X7GLS2"/>
<evidence type="ECO:0000313" key="3">
    <source>
        <dbReference type="EMBL" id="SMF70938.1"/>
    </source>
</evidence>
<evidence type="ECO:0000256" key="1">
    <source>
        <dbReference type="SAM" id="Coils"/>
    </source>
</evidence>
<proteinExistence type="predicted"/>
<keyword evidence="1" id="KW-0175">Coiled coil</keyword>
<protein>
    <submittedName>
        <fullName evidence="3">Uncharacterized protein YoxC, contains an MCP-like domain</fullName>
    </submittedName>
</protein>
<sequence length="184" mass="21000">MEYRDKQTESEVVSMLTQISVAIIAIAFAILVFFLIKTLKAATNSLDKVTQTLQEVQKTIDELSYEVKQTIRNTNDITVDVQHKMKQIDPVIDTVKNLGEALSEVTYAVKQVSSGVVSRYRQTKVEKKKHELRQSTVPITAQDRTFQSYDAVYNEPKASNPGQWLNYVDVAVGLWSKFRRQKAR</sequence>
<reference evidence="3 4" key="1">
    <citation type="submission" date="2017-04" db="EMBL/GenBank/DDBJ databases">
        <authorList>
            <person name="Afonso C.L."/>
            <person name="Miller P.J."/>
            <person name="Scott M.A."/>
            <person name="Spackman E."/>
            <person name="Goraichik I."/>
            <person name="Dimitrov K.M."/>
            <person name="Suarez D.L."/>
            <person name="Swayne D.E."/>
        </authorList>
    </citation>
    <scope>NUCLEOTIDE SEQUENCE [LARGE SCALE GENOMIC DNA]</scope>
    <source>
        <strain evidence="3 4">N3/975</strain>
    </source>
</reference>
<name>A0A1X7GLS2_9BACL</name>
<dbReference type="Pfam" id="PF06103">
    <property type="entry name" value="DUF948"/>
    <property type="match status" value="1"/>
</dbReference>
<evidence type="ECO:0000313" key="4">
    <source>
        <dbReference type="Proteomes" id="UP000192940"/>
    </source>
</evidence>
<dbReference type="PANTHER" id="PTHR40070:SF1">
    <property type="entry name" value="UPF0478 PROTEIN YTXG"/>
    <property type="match status" value="1"/>
</dbReference>
<feature type="transmembrane region" description="Helical" evidence="2">
    <location>
        <begin position="12"/>
        <end position="36"/>
    </location>
</feature>
<dbReference type="PANTHER" id="PTHR40070">
    <property type="entry name" value="UPF0478 PROTEIN YTXG"/>
    <property type="match status" value="1"/>
</dbReference>
<dbReference type="Proteomes" id="UP000192940">
    <property type="component" value="Chromosome I"/>
</dbReference>
<dbReference type="InterPro" id="IPR009293">
    <property type="entry name" value="UPF0478"/>
</dbReference>
<keyword evidence="4" id="KW-1185">Reference proteome</keyword>
<keyword evidence="2" id="KW-0812">Transmembrane</keyword>
<evidence type="ECO:0000256" key="2">
    <source>
        <dbReference type="SAM" id="Phobius"/>
    </source>
</evidence>
<dbReference type="EMBL" id="LT840184">
    <property type="protein sequence ID" value="SMF70938.1"/>
    <property type="molecule type" value="Genomic_DNA"/>
</dbReference>
<dbReference type="STRING" id="1313296.SAMN05661091_0673"/>
<keyword evidence="2" id="KW-1133">Transmembrane helix</keyword>
<organism evidence="3 4">
    <name type="scientific">Paenibacillus uliginis N3/975</name>
    <dbReference type="NCBI Taxonomy" id="1313296"/>
    <lineage>
        <taxon>Bacteria</taxon>
        <taxon>Bacillati</taxon>
        <taxon>Bacillota</taxon>
        <taxon>Bacilli</taxon>
        <taxon>Bacillales</taxon>
        <taxon>Paenibacillaceae</taxon>
        <taxon>Paenibacillus</taxon>
    </lineage>
</organism>
<keyword evidence="2" id="KW-0472">Membrane</keyword>
<accession>A0A1X7GLS2</accession>